<comment type="caution">
    <text evidence="3">The sequence shown here is derived from an EMBL/GenBank/DDBJ whole genome shotgun (WGS) entry which is preliminary data.</text>
</comment>
<keyword evidence="4" id="KW-1185">Reference proteome</keyword>
<dbReference type="InterPro" id="IPR049945">
    <property type="entry name" value="AAA_22"/>
</dbReference>
<dbReference type="GO" id="GO:0016887">
    <property type="term" value="F:ATP hydrolysis activity"/>
    <property type="evidence" value="ECO:0007669"/>
    <property type="project" value="InterPro"/>
</dbReference>
<evidence type="ECO:0000313" key="4">
    <source>
        <dbReference type="Proteomes" id="UP000611629"/>
    </source>
</evidence>
<dbReference type="GO" id="GO:0005524">
    <property type="term" value="F:ATP binding"/>
    <property type="evidence" value="ECO:0007669"/>
    <property type="project" value="UniProtKB-KW"/>
</dbReference>
<keyword evidence="3" id="KW-0547">Nucleotide-binding</keyword>
<dbReference type="Gene3D" id="3.40.50.300">
    <property type="entry name" value="P-loop containing nucleotide triphosphate hydrolases"/>
    <property type="match status" value="1"/>
</dbReference>
<dbReference type="EMBL" id="JACBNQ010000015">
    <property type="protein sequence ID" value="NYB74952.1"/>
    <property type="molecule type" value="Genomic_DNA"/>
</dbReference>
<reference evidence="3" key="1">
    <citation type="submission" date="2020-07" db="EMBL/GenBank/DDBJ databases">
        <title>Genomic analysis of a strain of Sedimentibacter Hydroxybenzoicus DSM7310.</title>
        <authorList>
            <person name="Ma S."/>
        </authorList>
    </citation>
    <scope>NUCLEOTIDE SEQUENCE</scope>
    <source>
        <strain evidence="3">DSM 7310</strain>
    </source>
</reference>
<keyword evidence="3" id="KW-0067">ATP-binding</keyword>
<dbReference type="RefSeq" id="WP_179238655.1">
    <property type="nucleotide sequence ID" value="NZ_JACBNQ010000015.1"/>
</dbReference>
<sequence>MNSEVAKERISYVARPDSITSSEGDFLATHVAVNKLRVLDKFDISPSEKKTFSEEDIFKKYISNPEDMHQFIAVYGQSGTGKSHLIRWFEARYEQSKPKDEVILFIRRSDNTLKGTIRQLLEKPEVQGISNKDVYERLLKASLSVDENKLKDMIYHNFIIEIHNDQDEQDIKITNVKRKRLEAFLNNEVVHDYLMGEKGPIERIYSKIAEHTLVDRDTVAKFKKEDFIVTAELADSIYSAGADPKAEKMARELMADESGIEDAKKIADYLNQFVSEVIQRCAGIEPGDFKQIFMDIRKELYRLDKKLTIFIEDVTSFTGVDTAILDALLEAHTGKRDGEKLCRISSVVGTTNSYLQDNFKDNHKDRITKYIYIPSDVLDENGLYEFVARYVNTMSLSEDVISDWAAGHANPEDYPIHDVIEGKNWEYIDISHEKKINIYPFTKRSILYFYQNVLEKGHQTPRYIIRDIIEPVVRDAIFNKSNFPSIDVKIVNVNTTLSFRIHSQIRNESSADRLLKFMSVWGNGAPDQYEKDGKTYISAIQKELFDDFGFPILNMDVIQAPTPESVNPINSVNTVSPVNNEAHTEGNDQIVPDAKIKKLNEANTLLTKWTNDHVIDISATVGAAGTVHSAVYDEMPDYLYTAINWQAEGISMDNAKKVKDSSVLFIALEGQTKKEGLYTLPATWNNLNILLAFIRWKEYGNKSWNYPDADFDAYLITTWTESIRKELVKKVSEYKDGEESRYIEAAVTAEMYRIILAGEFREKSLKNFNGQTLLASKPNKLANNSHSTEWRSLLNVMSQKGADVNNQQTVRRYFNIGQGGASSNVVLDSLLLSKVFGKVKRNKLVIAEDEKQSDDKIKQRRDAYAFLNDIEERLDNVAKAELSAGREQIQRIYDAFGDDEVGEEELSIFTERVNKFYEEANKSQVNVKEVPLDGIKKRDQIKKAISDIASVLDEDDSLTIIMAFSGDPIKTLKPLVEIIENLEKEVEKANNIVTTKKASLGTDGFEDTGEDRYSEELKSIQTNKQKLEGMVNA</sequence>
<dbReference type="Pfam" id="PF13401">
    <property type="entry name" value="AAA_22"/>
    <property type="match status" value="1"/>
</dbReference>
<gene>
    <name evidence="3" type="ORF">HZF24_12460</name>
</gene>
<feature type="domain" description="ORC1/DEAH AAA+ ATPase" evidence="2">
    <location>
        <begin position="69"/>
        <end position="137"/>
    </location>
</feature>
<proteinExistence type="predicted"/>
<evidence type="ECO:0000259" key="2">
    <source>
        <dbReference type="Pfam" id="PF13401"/>
    </source>
</evidence>
<dbReference type="AlphaFoldDB" id="A0A974BKX2"/>
<accession>A0A974BKX2</accession>
<evidence type="ECO:0000256" key="1">
    <source>
        <dbReference type="SAM" id="MobiDB-lite"/>
    </source>
</evidence>
<dbReference type="Proteomes" id="UP000611629">
    <property type="component" value="Unassembled WGS sequence"/>
</dbReference>
<name>A0A974BKX2_SEDHY</name>
<evidence type="ECO:0000313" key="3">
    <source>
        <dbReference type="EMBL" id="NYB74952.1"/>
    </source>
</evidence>
<organism evidence="3 4">
    <name type="scientific">Sedimentibacter hydroxybenzoicus DSM 7310</name>
    <dbReference type="NCBI Taxonomy" id="1123245"/>
    <lineage>
        <taxon>Bacteria</taxon>
        <taxon>Bacillati</taxon>
        <taxon>Bacillota</taxon>
        <taxon>Tissierellia</taxon>
        <taxon>Sedimentibacter</taxon>
    </lineage>
</organism>
<dbReference type="InterPro" id="IPR027417">
    <property type="entry name" value="P-loop_NTPase"/>
</dbReference>
<protein>
    <submittedName>
        <fullName evidence="3">ATP-binding protein</fullName>
    </submittedName>
</protein>
<feature type="region of interest" description="Disordered" evidence="1">
    <location>
        <begin position="1000"/>
        <end position="1019"/>
    </location>
</feature>
<dbReference type="SUPFAM" id="SSF52540">
    <property type="entry name" value="P-loop containing nucleoside triphosphate hydrolases"/>
    <property type="match status" value="1"/>
</dbReference>